<evidence type="ECO:0000256" key="5">
    <source>
        <dbReference type="ARBA" id="ARBA00023136"/>
    </source>
</evidence>
<protein>
    <submittedName>
        <fullName evidence="7">Cytochrome C oxidase subunit IV family protein</fullName>
    </submittedName>
</protein>
<evidence type="ECO:0000313" key="8">
    <source>
        <dbReference type="Proteomes" id="UP001202248"/>
    </source>
</evidence>
<feature type="transmembrane region" description="Helical" evidence="6">
    <location>
        <begin position="41"/>
        <end position="61"/>
    </location>
</feature>
<gene>
    <name evidence="7" type="ORF">MKP09_18385</name>
</gene>
<dbReference type="EMBL" id="JAKWBL010000004">
    <property type="protein sequence ID" value="MCH5599739.1"/>
    <property type="molecule type" value="Genomic_DNA"/>
</dbReference>
<keyword evidence="3 6" id="KW-0812">Transmembrane</keyword>
<evidence type="ECO:0000256" key="1">
    <source>
        <dbReference type="ARBA" id="ARBA00004651"/>
    </source>
</evidence>
<keyword evidence="4 6" id="KW-1133">Transmembrane helix</keyword>
<evidence type="ECO:0000256" key="2">
    <source>
        <dbReference type="ARBA" id="ARBA00022475"/>
    </source>
</evidence>
<keyword evidence="8" id="KW-1185">Reference proteome</keyword>
<reference evidence="7 8" key="1">
    <citation type="submission" date="2022-02" db="EMBL/GenBank/DDBJ databases">
        <authorList>
            <person name="Min J."/>
        </authorList>
    </citation>
    <scope>NUCLEOTIDE SEQUENCE [LARGE SCALE GENOMIC DNA]</scope>
    <source>
        <strain evidence="7 8">GR10-1</strain>
    </source>
</reference>
<comment type="subcellular location">
    <subcellularLocation>
        <location evidence="1">Cell membrane</location>
        <topology evidence="1">Multi-pass membrane protein</topology>
    </subcellularLocation>
</comment>
<keyword evidence="5 6" id="KW-0472">Membrane</keyword>
<proteinExistence type="predicted"/>
<evidence type="ECO:0000256" key="4">
    <source>
        <dbReference type="ARBA" id="ARBA00022989"/>
    </source>
</evidence>
<dbReference type="Proteomes" id="UP001202248">
    <property type="component" value="Unassembled WGS sequence"/>
</dbReference>
<dbReference type="RefSeq" id="WP_240831772.1">
    <property type="nucleotide sequence ID" value="NZ_JAKWBL010000004.1"/>
</dbReference>
<keyword evidence="2" id="KW-1003">Cell membrane</keyword>
<evidence type="ECO:0000256" key="3">
    <source>
        <dbReference type="ARBA" id="ARBA00022692"/>
    </source>
</evidence>
<evidence type="ECO:0000256" key="6">
    <source>
        <dbReference type="SAM" id="Phobius"/>
    </source>
</evidence>
<sequence length="160" mass="18096">MSSHYDPTKDISPSAAYPEVTVHHHHSDDATFKKRVKKTTILLSVITIIELAIGFGIYFLHKGEPPYFLVLFLKGIVCILTLAKAYYIVSVFMHLGDEIRNFMMTIVVPLALFIWFIIAFLADGQSYKDLRNKYDKHFEETTMPAPHATPSAEPAKGEGH</sequence>
<feature type="transmembrane region" description="Helical" evidence="6">
    <location>
        <begin position="67"/>
        <end position="89"/>
    </location>
</feature>
<evidence type="ECO:0000313" key="7">
    <source>
        <dbReference type="EMBL" id="MCH5599739.1"/>
    </source>
</evidence>
<accession>A0ABS9SN05</accession>
<dbReference type="Pfam" id="PF03626">
    <property type="entry name" value="COX4_pro"/>
    <property type="match status" value="1"/>
</dbReference>
<organism evidence="7 8">
    <name type="scientific">Niabella ginsengisoli</name>
    <dbReference type="NCBI Taxonomy" id="522298"/>
    <lineage>
        <taxon>Bacteria</taxon>
        <taxon>Pseudomonadati</taxon>
        <taxon>Bacteroidota</taxon>
        <taxon>Chitinophagia</taxon>
        <taxon>Chitinophagales</taxon>
        <taxon>Chitinophagaceae</taxon>
        <taxon>Niabella</taxon>
    </lineage>
</organism>
<comment type="caution">
    <text evidence="7">The sequence shown here is derived from an EMBL/GenBank/DDBJ whole genome shotgun (WGS) entry which is preliminary data.</text>
</comment>
<dbReference type="InterPro" id="IPR005171">
    <property type="entry name" value="Cyt_c_oxidase_su4_prok"/>
</dbReference>
<feature type="transmembrane region" description="Helical" evidence="6">
    <location>
        <begin position="101"/>
        <end position="122"/>
    </location>
</feature>
<name>A0ABS9SN05_9BACT</name>